<evidence type="ECO:0000256" key="1">
    <source>
        <dbReference type="SAM" id="SignalP"/>
    </source>
</evidence>
<dbReference type="EMBL" id="KV428135">
    <property type="protein sequence ID" value="KZT35585.1"/>
    <property type="molecule type" value="Genomic_DNA"/>
</dbReference>
<organism evidence="2 3">
    <name type="scientific">Sistotremastrum suecicum HHB10207 ss-3</name>
    <dbReference type="NCBI Taxonomy" id="1314776"/>
    <lineage>
        <taxon>Eukaryota</taxon>
        <taxon>Fungi</taxon>
        <taxon>Dikarya</taxon>
        <taxon>Basidiomycota</taxon>
        <taxon>Agaricomycotina</taxon>
        <taxon>Agaricomycetes</taxon>
        <taxon>Sistotremastrales</taxon>
        <taxon>Sistotremastraceae</taxon>
        <taxon>Sistotremastrum</taxon>
    </lineage>
</organism>
<name>A0A166AQZ2_9AGAM</name>
<dbReference type="Proteomes" id="UP000076798">
    <property type="component" value="Unassembled WGS sequence"/>
</dbReference>
<proteinExistence type="predicted"/>
<keyword evidence="3" id="KW-1185">Reference proteome</keyword>
<sequence>MGWRLRSWGFGHSNSLCCIVSSLVLPLSSLAVTREGKRANCLHLMKPACSWEHPALKTGWKCGASGVARLAAATF</sequence>
<keyword evidence="1" id="KW-0732">Signal</keyword>
<dbReference type="AlphaFoldDB" id="A0A166AQZ2"/>
<gene>
    <name evidence="2" type="ORF">SISSUDRAFT_158293</name>
</gene>
<evidence type="ECO:0008006" key="4">
    <source>
        <dbReference type="Google" id="ProtNLM"/>
    </source>
</evidence>
<accession>A0A166AQZ2</accession>
<reference evidence="2 3" key="1">
    <citation type="journal article" date="2016" name="Mol. Biol. Evol.">
        <title>Comparative Genomics of Early-Diverging Mushroom-Forming Fungi Provides Insights into the Origins of Lignocellulose Decay Capabilities.</title>
        <authorList>
            <person name="Nagy L.G."/>
            <person name="Riley R."/>
            <person name="Tritt A."/>
            <person name="Adam C."/>
            <person name="Daum C."/>
            <person name="Floudas D."/>
            <person name="Sun H."/>
            <person name="Yadav J.S."/>
            <person name="Pangilinan J."/>
            <person name="Larsson K.H."/>
            <person name="Matsuura K."/>
            <person name="Barry K."/>
            <person name="Labutti K."/>
            <person name="Kuo R."/>
            <person name="Ohm R.A."/>
            <person name="Bhattacharya S.S."/>
            <person name="Shirouzu T."/>
            <person name="Yoshinaga Y."/>
            <person name="Martin F.M."/>
            <person name="Grigoriev I.V."/>
            <person name="Hibbett D.S."/>
        </authorList>
    </citation>
    <scope>NUCLEOTIDE SEQUENCE [LARGE SCALE GENOMIC DNA]</scope>
    <source>
        <strain evidence="2 3">HHB10207 ss-3</strain>
    </source>
</reference>
<protein>
    <recommendedName>
        <fullName evidence="4">Secreted protein</fullName>
    </recommendedName>
</protein>
<evidence type="ECO:0000313" key="3">
    <source>
        <dbReference type="Proteomes" id="UP000076798"/>
    </source>
</evidence>
<feature type="signal peptide" evidence="1">
    <location>
        <begin position="1"/>
        <end position="31"/>
    </location>
</feature>
<feature type="chain" id="PRO_5007870780" description="Secreted protein" evidence="1">
    <location>
        <begin position="32"/>
        <end position="75"/>
    </location>
</feature>
<evidence type="ECO:0000313" key="2">
    <source>
        <dbReference type="EMBL" id="KZT35585.1"/>
    </source>
</evidence>